<dbReference type="RefSeq" id="WP_305908497.1">
    <property type="nucleotide sequence ID" value="NZ_CP157743.1"/>
</dbReference>
<evidence type="ECO:0000313" key="2">
    <source>
        <dbReference type="EMBL" id="XBS18788.1"/>
    </source>
</evidence>
<gene>
    <name evidence="2" type="ORF">Q9L42_010405</name>
</gene>
<keyword evidence="1" id="KW-0812">Transmembrane</keyword>
<keyword evidence="1" id="KW-1133">Transmembrane helix</keyword>
<dbReference type="EMBL" id="CP157743">
    <property type="protein sequence ID" value="XBS18788.1"/>
    <property type="molecule type" value="Genomic_DNA"/>
</dbReference>
<keyword evidence="3" id="KW-1185">Reference proteome</keyword>
<feature type="transmembrane region" description="Helical" evidence="1">
    <location>
        <begin position="12"/>
        <end position="30"/>
    </location>
</feature>
<keyword evidence="1" id="KW-0472">Membrane</keyword>
<name>A0AAU7NP95_9GAMM</name>
<protein>
    <recommendedName>
        <fullName evidence="4">Transmembrane protein</fullName>
    </recommendedName>
</protein>
<dbReference type="KEGG" id="mech:Q9L42_010405"/>
<sequence length="197" mass="22864">MNKQQQKNRRIILLLFAMSVIPFLIAWYLSVNTNWLGGGTNKGELINPPLTTEFDEFVGYDQFSKENMQELKGHWVLVNIIPGKQCEQACREALHKSKQLRLMMNKDLTRIRRLVLLLQPVEPARASVWWEDDSRLLRSNPQDSLIQKIKQIRQKMPDGMLLLMDPLGNLMMQYAPGFDPYDVKKDLGKLLRISQIG</sequence>
<proteinExistence type="predicted"/>
<dbReference type="AlphaFoldDB" id="A0AAU7NP95"/>
<evidence type="ECO:0000256" key="1">
    <source>
        <dbReference type="SAM" id="Phobius"/>
    </source>
</evidence>
<dbReference type="Proteomes" id="UP001225378">
    <property type="component" value="Chromosome"/>
</dbReference>
<evidence type="ECO:0000313" key="3">
    <source>
        <dbReference type="Proteomes" id="UP001225378"/>
    </source>
</evidence>
<accession>A0AAU7NP95</accession>
<evidence type="ECO:0008006" key="4">
    <source>
        <dbReference type="Google" id="ProtNLM"/>
    </source>
</evidence>
<organism evidence="2 3">
    <name type="scientific">Methylomarinum roseum</name>
    <dbReference type="NCBI Taxonomy" id="3067653"/>
    <lineage>
        <taxon>Bacteria</taxon>
        <taxon>Pseudomonadati</taxon>
        <taxon>Pseudomonadota</taxon>
        <taxon>Gammaproteobacteria</taxon>
        <taxon>Methylococcales</taxon>
        <taxon>Methylococcaceae</taxon>
        <taxon>Methylomarinum</taxon>
    </lineage>
</organism>
<reference evidence="2 3" key="1">
    <citation type="journal article" date="2024" name="Microbiology">
        <title>Methylomarinum rosea sp. nov., a novel halophilic methanotrophic bacterium from the hypersaline Lake Elton.</title>
        <authorList>
            <person name="Suleimanov R.Z."/>
            <person name="Oshkin I.Y."/>
            <person name="Danilova O.V."/>
            <person name="Suzina N.E."/>
            <person name="Dedysh S.N."/>
        </authorList>
    </citation>
    <scope>NUCLEOTIDE SEQUENCE [LARGE SCALE GENOMIC DNA]</scope>
    <source>
        <strain evidence="2 3">Ch1-1</strain>
    </source>
</reference>